<accession>A0A834I9N8</accession>
<evidence type="ECO:0000256" key="1">
    <source>
        <dbReference type="ARBA" id="ARBA00004123"/>
    </source>
</evidence>
<dbReference type="OrthoDB" id="420022at2759"/>
<evidence type="ECO:0000256" key="7">
    <source>
        <dbReference type="ARBA" id="ARBA00023269"/>
    </source>
</evidence>
<dbReference type="InterPro" id="IPR009072">
    <property type="entry name" value="Histone-fold"/>
</dbReference>
<dbReference type="SMART" id="SM00428">
    <property type="entry name" value="H3"/>
    <property type="match status" value="1"/>
</dbReference>
<dbReference type="InterPro" id="IPR007125">
    <property type="entry name" value="H2A/H2B/H3"/>
</dbReference>
<keyword evidence="6" id="KW-0539">Nucleus</keyword>
<evidence type="ECO:0000259" key="8">
    <source>
        <dbReference type="Pfam" id="PF00125"/>
    </source>
</evidence>
<dbReference type="Gene3D" id="1.10.20.10">
    <property type="entry name" value="Histone, subunit A"/>
    <property type="match status" value="1"/>
</dbReference>
<evidence type="ECO:0000313" key="9">
    <source>
        <dbReference type="EMBL" id="KAF7274073.1"/>
    </source>
</evidence>
<sequence>MRTTCNRKTLMKMQKLQSTNFNADYRIQALALEALQEAAEWYIVNLLTDANRCCAHAGRVTLQPRDIHLVLDIRGPVDTGNS</sequence>
<keyword evidence="10" id="KW-1185">Reference proteome</keyword>
<proteinExistence type="inferred from homology"/>
<evidence type="ECO:0000256" key="4">
    <source>
        <dbReference type="ARBA" id="ARBA00022454"/>
    </source>
</evidence>
<dbReference type="GO" id="GO:0000786">
    <property type="term" value="C:nucleosome"/>
    <property type="evidence" value="ECO:0007669"/>
    <property type="project" value="UniProtKB-KW"/>
</dbReference>
<comment type="subcellular location">
    <subcellularLocation>
        <location evidence="2">Chromosome</location>
    </subcellularLocation>
    <subcellularLocation>
        <location evidence="1">Nucleus</location>
    </subcellularLocation>
</comment>
<evidence type="ECO:0000256" key="2">
    <source>
        <dbReference type="ARBA" id="ARBA00004286"/>
    </source>
</evidence>
<evidence type="ECO:0000256" key="3">
    <source>
        <dbReference type="ARBA" id="ARBA00010343"/>
    </source>
</evidence>
<dbReference type="PANTHER" id="PTHR45810">
    <property type="entry name" value="HISTONE H3.2"/>
    <property type="match status" value="1"/>
</dbReference>
<protein>
    <recommendedName>
        <fullName evidence="8">Core Histone H2A/H2B/H3 domain-containing protein</fullName>
    </recommendedName>
</protein>
<dbReference type="Proteomes" id="UP000625711">
    <property type="component" value="Unassembled WGS sequence"/>
</dbReference>
<comment type="caution">
    <text evidence="9">The sequence shown here is derived from an EMBL/GenBank/DDBJ whole genome shotgun (WGS) entry which is preliminary data.</text>
</comment>
<dbReference type="PRINTS" id="PR00622">
    <property type="entry name" value="HISTONEH3"/>
</dbReference>
<dbReference type="GO" id="GO:0046982">
    <property type="term" value="F:protein heterodimerization activity"/>
    <property type="evidence" value="ECO:0007669"/>
    <property type="project" value="InterPro"/>
</dbReference>
<dbReference type="PANTHER" id="PTHR45810:SF17">
    <property type="entry name" value="HISTONE H3-LIKE CENTROMERIC PROTEIN A"/>
    <property type="match status" value="1"/>
</dbReference>
<keyword evidence="5" id="KW-0238">DNA-binding</keyword>
<dbReference type="GO" id="GO:0003677">
    <property type="term" value="F:DNA binding"/>
    <property type="evidence" value="ECO:0007669"/>
    <property type="project" value="UniProtKB-KW"/>
</dbReference>
<organism evidence="9 10">
    <name type="scientific">Rhynchophorus ferrugineus</name>
    <name type="common">Red palm weevil</name>
    <name type="synonym">Curculio ferrugineus</name>
    <dbReference type="NCBI Taxonomy" id="354439"/>
    <lineage>
        <taxon>Eukaryota</taxon>
        <taxon>Metazoa</taxon>
        <taxon>Ecdysozoa</taxon>
        <taxon>Arthropoda</taxon>
        <taxon>Hexapoda</taxon>
        <taxon>Insecta</taxon>
        <taxon>Pterygota</taxon>
        <taxon>Neoptera</taxon>
        <taxon>Endopterygota</taxon>
        <taxon>Coleoptera</taxon>
        <taxon>Polyphaga</taxon>
        <taxon>Cucujiformia</taxon>
        <taxon>Curculionidae</taxon>
        <taxon>Dryophthorinae</taxon>
        <taxon>Rhynchophorus</taxon>
    </lineage>
</organism>
<keyword evidence="4" id="KW-0158">Chromosome</keyword>
<dbReference type="AlphaFoldDB" id="A0A834I9N8"/>
<dbReference type="GO" id="GO:0030527">
    <property type="term" value="F:structural constituent of chromatin"/>
    <property type="evidence" value="ECO:0007669"/>
    <property type="project" value="InterPro"/>
</dbReference>
<keyword evidence="7" id="KW-0544">Nucleosome core</keyword>
<dbReference type="EMBL" id="JAACXV010013104">
    <property type="protein sequence ID" value="KAF7274073.1"/>
    <property type="molecule type" value="Genomic_DNA"/>
</dbReference>
<reference evidence="9" key="1">
    <citation type="submission" date="2020-08" db="EMBL/GenBank/DDBJ databases">
        <title>Genome sequencing and assembly of the red palm weevil Rhynchophorus ferrugineus.</title>
        <authorList>
            <person name="Dias G.B."/>
            <person name="Bergman C.M."/>
            <person name="Manee M."/>
        </authorList>
    </citation>
    <scope>NUCLEOTIDE SEQUENCE</scope>
    <source>
        <strain evidence="9">AA-2017</strain>
        <tissue evidence="9">Whole larva</tissue>
    </source>
</reference>
<evidence type="ECO:0000313" key="10">
    <source>
        <dbReference type="Proteomes" id="UP000625711"/>
    </source>
</evidence>
<gene>
    <name evidence="9" type="ORF">GWI33_013235</name>
</gene>
<dbReference type="InterPro" id="IPR000164">
    <property type="entry name" value="Histone_H3/CENP-A"/>
</dbReference>
<evidence type="ECO:0000256" key="6">
    <source>
        <dbReference type="ARBA" id="ARBA00023242"/>
    </source>
</evidence>
<name>A0A834I9N8_RHYFE</name>
<evidence type="ECO:0000256" key="5">
    <source>
        <dbReference type="ARBA" id="ARBA00023125"/>
    </source>
</evidence>
<dbReference type="GO" id="GO:0005634">
    <property type="term" value="C:nucleus"/>
    <property type="evidence" value="ECO:0007669"/>
    <property type="project" value="UniProtKB-SubCell"/>
</dbReference>
<dbReference type="Pfam" id="PF00125">
    <property type="entry name" value="Histone"/>
    <property type="match status" value="1"/>
</dbReference>
<feature type="domain" description="Core Histone H2A/H2B/H3" evidence="8">
    <location>
        <begin position="14"/>
        <end position="71"/>
    </location>
</feature>
<comment type="similarity">
    <text evidence="3">Belongs to the histone H3 family.</text>
</comment>
<dbReference type="SUPFAM" id="SSF47113">
    <property type="entry name" value="Histone-fold"/>
    <property type="match status" value="1"/>
</dbReference>